<keyword evidence="10" id="KW-1185">Reference proteome</keyword>
<dbReference type="GO" id="GO:0016491">
    <property type="term" value="F:oxidoreductase activity"/>
    <property type="evidence" value="ECO:0007669"/>
    <property type="project" value="UniProtKB-KW"/>
</dbReference>
<dbReference type="Gene3D" id="3.50.50.100">
    <property type="match status" value="1"/>
</dbReference>
<evidence type="ECO:0000256" key="1">
    <source>
        <dbReference type="ARBA" id="ARBA00005272"/>
    </source>
</evidence>
<dbReference type="EC" id="1.6.5.9" evidence="2"/>
<comment type="caution">
    <text evidence="9">The sequence shown here is derived from an EMBL/GenBank/DDBJ whole genome shotgun (WGS) entry which is preliminary data.</text>
</comment>
<comment type="similarity">
    <text evidence="1">Belongs to the NADH dehydrogenase family.</text>
</comment>
<dbReference type="InterPro" id="IPR036188">
    <property type="entry name" value="FAD/NAD-bd_sf"/>
</dbReference>
<dbReference type="SUPFAM" id="SSF51905">
    <property type="entry name" value="FAD/NAD(P)-binding domain"/>
    <property type="match status" value="2"/>
</dbReference>
<dbReference type="PRINTS" id="PR00368">
    <property type="entry name" value="FADPNR"/>
</dbReference>
<sequence>MKTRVVVIGGGFAGLNFIRSIDDSRDFDVTLVDRNNYNFFPPLIYQVATGFLEPSSISHPFRKLFGNKRNVHFWLGEFQEVKPDENKVIISDKELDYDILVLATGTKTNYFGLDNVRKNAIPMKTLDDALNMRNLLLQRIEMATKTKDIKEKEDWVTMVIAGGGPTGVEVSGMFAEMRRSIIAKEYPELNDVHGKIYLVNGGDSLLAPMSEESQSYTYEALKNLGVKIKLNTRVTDFDGENVSLKDGSYIRSKNLIWATGVTAMKFPGIPEETYGPGNRLKVDACNKIENSSNIYALGDTCIMTSDKAFPEGHPQLAQVAKQQGEHLAKNLKKINKGKEPEDFVYNDKGIMAIIGRSKAVAEIPKPKMNLKGLPAWLIWSLIHLFALVNRHDRLRTFYNWTIAYFTRNQDLRMIIRPKDRI</sequence>
<feature type="domain" description="FAD/NAD(P)-binding" evidence="8">
    <location>
        <begin position="4"/>
        <end position="324"/>
    </location>
</feature>
<dbReference type="Proteomes" id="UP001597131">
    <property type="component" value="Unassembled WGS sequence"/>
</dbReference>
<evidence type="ECO:0000259" key="8">
    <source>
        <dbReference type="Pfam" id="PF07992"/>
    </source>
</evidence>
<reference evidence="10" key="1">
    <citation type="journal article" date="2019" name="Int. J. Syst. Evol. Microbiol.">
        <title>The Global Catalogue of Microorganisms (GCM) 10K type strain sequencing project: providing services to taxonomists for standard genome sequencing and annotation.</title>
        <authorList>
            <consortium name="The Broad Institute Genomics Platform"/>
            <consortium name="The Broad Institute Genome Sequencing Center for Infectious Disease"/>
            <person name="Wu L."/>
            <person name="Ma J."/>
        </authorList>
    </citation>
    <scope>NUCLEOTIDE SEQUENCE [LARGE SCALE GENOMIC DNA]</scope>
    <source>
        <strain evidence="10">CCUG 64793</strain>
    </source>
</reference>
<gene>
    <name evidence="9" type="ORF">ACFQ3Q_12875</name>
</gene>
<proteinExistence type="inferred from homology"/>
<accession>A0ABW3NRW6</accession>
<keyword evidence="5 9" id="KW-0560">Oxidoreductase</keyword>
<name>A0ABW3NRW6_9FLAO</name>
<keyword evidence="3" id="KW-0285">Flavoprotein</keyword>
<evidence type="ECO:0000256" key="2">
    <source>
        <dbReference type="ARBA" id="ARBA00012637"/>
    </source>
</evidence>
<organism evidence="9 10">
    <name type="scientific">Salegentibacter chungangensis</name>
    <dbReference type="NCBI Taxonomy" id="1335724"/>
    <lineage>
        <taxon>Bacteria</taxon>
        <taxon>Pseudomonadati</taxon>
        <taxon>Bacteroidota</taxon>
        <taxon>Flavobacteriia</taxon>
        <taxon>Flavobacteriales</taxon>
        <taxon>Flavobacteriaceae</taxon>
        <taxon>Salegentibacter</taxon>
    </lineage>
</organism>
<dbReference type="EMBL" id="JBHTLI010000003">
    <property type="protein sequence ID" value="MFD1096648.1"/>
    <property type="molecule type" value="Genomic_DNA"/>
</dbReference>
<evidence type="ECO:0000256" key="6">
    <source>
        <dbReference type="ARBA" id="ARBA00023027"/>
    </source>
</evidence>
<dbReference type="PANTHER" id="PTHR43706">
    <property type="entry name" value="NADH DEHYDROGENASE"/>
    <property type="match status" value="1"/>
</dbReference>
<comment type="catalytic activity">
    <reaction evidence="7">
        <text>a quinone + NADH + H(+) = a quinol + NAD(+)</text>
        <dbReference type="Rhea" id="RHEA:46160"/>
        <dbReference type="ChEBI" id="CHEBI:15378"/>
        <dbReference type="ChEBI" id="CHEBI:24646"/>
        <dbReference type="ChEBI" id="CHEBI:57540"/>
        <dbReference type="ChEBI" id="CHEBI:57945"/>
        <dbReference type="ChEBI" id="CHEBI:132124"/>
        <dbReference type="EC" id="1.6.5.9"/>
    </reaction>
</comment>
<keyword evidence="6" id="KW-0520">NAD</keyword>
<evidence type="ECO:0000256" key="4">
    <source>
        <dbReference type="ARBA" id="ARBA00022827"/>
    </source>
</evidence>
<evidence type="ECO:0000313" key="9">
    <source>
        <dbReference type="EMBL" id="MFD1096648.1"/>
    </source>
</evidence>
<dbReference type="PRINTS" id="PR00411">
    <property type="entry name" value="PNDRDTASEI"/>
</dbReference>
<evidence type="ECO:0000313" key="10">
    <source>
        <dbReference type="Proteomes" id="UP001597131"/>
    </source>
</evidence>
<dbReference type="InterPro" id="IPR023753">
    <property type="entry name" value="FAD/NAD-binding_dom"/>
</dbReference>
<dbReference type="InterPro" id="IPR045024">
    <property type="entry name" value="NDH-2"/>
</dbReference>
<evidence type="ECO:0000256" key="7">
    <source>
        <dbReference type="ARBA" id="ARBA00047599"/>
    </source>
</evidence>
<dbReference type="RefSeq" id="WP_380746487.1">
    <property type="nucleotide sequence ID" value="NZ_JBHTLI010000003.1"/>
</dbReference>
<keyword evidence="4" id="KW-0274">FAD</keyword>
<dbReference type="Pfam" id="PF07992">
    <property type="entry name" value="Pyr_redox_2"/>
    <property type="match status" value="1"/>
</dbReference>
<evidence type="ECO:0000256" key="5">
    <source>
        <dbReference type="ARBA" id="ARBA00023002"/>
    </source>
</evidence>
<dbReference type="PANTHER" id="PTHR43706:SF47">
    <property type="entry name" value="EXTERNAL NADH-UBIQUINONE OXIDOREDUCTASE 1, MITOCHONDRIAL-RELATED"/>
    <property type="match status" value="1"/>
</dbReference>
<evidence type="ECO:0000256" key="3">
    <source>
        <dbReference type="ARBA" id="ARBA00022630"/>
    </source>
</evidence>
<protein>
    <recommendedName>
        <fullName evidence="2">NADH:ubiquinone reductase (non-electrogenic)</fullName>
        <ecNumber evidence="2">1.6.5.9</ecNumber>
    </recommendedName>
</protein>